<dbReference type="Proteomes" id="UP000240493">
    <property type="component" value="Unassembled WGS sequence"/>
</dbReference>
<protein>
    <submittedName>
        <fullName evidence="2">Uncharacterized protein</fullName>
    </submittedName>
</protein>
<organism evidence="2 3">
    <name type="scientific">Trichoderma asperellum (strain ATCC 204424 / CBS 433.97 / NBRC 101777)</name>
    <dbReference type="NCBI Taxonomy" id="1042311"/>
    <lineage>
        <taxon>Eukaryota</taxon>
        <taxon>Fungi</taxon>
        <taxon>Dikarya</taxon>
        <taxon>Ascomycota</taxon>
        <taxon>Pezizomycotina</taxon>
        <taxon>Sordariomycetes</taxon>
        <taxon>Hypocreomycetidae</taxon>
        <taxon>Hypocreales</taxon>
        <taxon>Hypocreaceae</taxon>
        <taxon>Trichoderma</taxon>
    </lineage>
</organism>
<dbReference type="EMBL" id="KZ679262">
    <property type="protein sequence ID" value="PTB40510.1"/>
    <property type="molecule type" value="Genomic_DNA"/>
</dbReference>
<gene>
    <name evidence="2" type="ORF">M441DRAFT_458018</name>
</gene>
<evidence type="ECO:0000256" key="1">
    <source>
        <dbReference type="SAM" id="MobiDB-lite"/>
    </source>
</evidence>
<dbReference type="AlphaFoldDB" id="A0A2T3Z6W5"/>
<reference evidence="2 3" key="1">
    <citation type="submission" date="2016-07" db="EMBL/GenBank/DDBJ databases">
        <title>Multiple horizontal gene transfer events from other fungi enriched the ability of initially mycotrophic Trichoderma (Ascomycota) to feed on dead plant biomass.</title>
        <authorList>
            <consortium name="DOE Joint Genome Institute"/>
            <person name="Aerts A."/>
            <person name="Atanasova L."/>
            <person name="Chenthamara K."/>
            <person name="Zhang J."/>
            <person name="Grujic M."/>
            <person name="Henrissat B."/>
            <person name="Kuo A."/>
            <person name="Salamov A."/>
            <person name="Lipzen A."/>
            <person name="Labutti K."/>
            <person name="Barry K."/>
            <person name="Miao Y."/>
            <person name="Rahimi M.J."/>
            <person name="Shen Q."/>
            <person name="Grigoriev I.V."/>
            <person name="Kubicek C.P."/>
            <person name="Druzhinina I.S."/>
        </authorList>
    </citation>
    <scope>NUCLEOTIDE SEQUENCE [LARGE SCALE GENOMIC DNA]</scope>
    <source>
        <strain evidence="2 3">CBS 433.97</strain>
    </source>
</reference>
<sequence length="206" mass="23159">MVVFLTYSRKRGRSTAVMYKYHFAALLDLLASCALHSRSFYTRGGGGIVLFWIQFDFWALRGQRAMIARDTPPLLAGLPASDEGLGKSRVTKTDVPTPTIRLHPSKDHTRRRFLAATIRRRREPAKRCWGPRAEQPAFGDLDRERENQKKGGGAESKGSSICWRQPKEAKKSPRFHYPVLCGVQPTISRISGCGPFARLRRSSASV</sequence>
<name>A0A2T3Z6W5_TRIA4</name>
<proteinExistence type="predicted"/>
<feature type="region of interest" description="Disordered" evidence="1">
    <location>
        <begin position="125"/>
        <end position="175"/>
    </location>
</feature>
<evidence type="ECO:0000313" key="2">
    <source>
        <dbReference type="EMBL" id="PTB40510.1"/>
    </source>
</evidence>
<feature type="compositionally biased region" description="Basic and acidic residues" evidence="1">
    <location>
        <begin position="140"/>
        <end position="149"/>
    </location>
</feature>
<accession>A0A2T3Z6W5</accession>
<evidence type="ECO:0000313" key="3">
    <source>
        <dbReference type="Proteomes" id="UP000240493"/>
    </source>
</evidence>
<keyword evidence="3" id="KW-1185">Reference proteome</keyword>